<accession>A0A9P0QKW3</accession>
<evidence type="ECO:0000256" key="10">
    <source>
        <dbReference type="ARBA" id="ARBA00047554"/>
    </source>
</evidence>
<proteinExistence type="inferred from homology"/>
<comment type="caution">
    <text evidence="14">The sequence shown here is derived from an EMBL/GenBank/DDBJ whole genome shotgun (WGS) entry which is preliminary data.</text>
</comment>
<keyword evidence="12" id="KW-0812">Transmembrane</keyword>
<evidence type="ECO:0000256" key="5">
    <source>
        <dbReference type="ARBA" id="ARBA00022630"/>
    </source>
</evidence>
<evidence type="ECO:0000256" key="11">
    <source>
        <dbReference type="RuleBase" id="RU367069"/>
    </source>
</evidence>
<keyword evidence="7 11" id="KW-0560">Oxidoreductase</keyword>
<evidence type="ECO:0000256" key="2">
    <source>
        <dbReference type="ARBA" id="ARBA00005073"/>
    </source>
</evidence>
<evidence type="ECO:0000256" key="9">
    <source>
        <dbReference type="ARBA" id="ARBA00023244"/>
    </source>
</evidence>
<dbReference type="GO" id="GO:0006782">
    <property type="term" value="P:protoporphyrinogen IX biosynthetic process"/>
    <property type="evidence" value="ECO:0007669"/>
    <property type="project" value="UniProtKB-UniRule"/>
</dbReference>
<keyword evidence="12" id="KW-1133">Transmembrane helix</keyword>
<dbReference type="InterPro" id="IPR050464">
    <property type="entry name" value="Zeta_carotene_desat/Oxidored"/>
</dbReference>
<dbReference type="InterPro" id="IPR004572">
    <property type="entry name" value="Protoporphyrinogen_oxidase"/>
</dbReference>
<dbReference type="InterPro" id="IPR002937">
    <property type="entry name" value="Amino_oxidase"/>
</dbReference>
<dbReference type="SUPFAM" id="SSF54373">
    <property type="entry name" value="FAD-linked reductases, C-terminal domain"/>
    <property type="match status" value="1"/>
</dbReference>
<dbReference type="PANTHER" id="PTHR42923">
    <property type="entry name" value="PROTOPORPHYRINOGEN OXIDASE"/>
    <property type="match status" value="1"/>
</dbReference>
<dbReference type="AlphaFoldDB" id="A0A9P0QKW3"/>
<evidence type="ECO:0000256" key="12">
    <source>
        <dbReference type="SAM" id="Phobius"/>
    </source>
</evidence>
<feature type="transmembrane region" description="Helical" evidence="12">
    <location>
        <begin position="12"/>
        <end position="29"/>
    </location>
</feature>
<keyword evidence="12" id="KW-0472">Membrane</keyword>
<evidence type="ECO:0000256" key="8">
    <source>
        <dbReference type="ARBA" id="ARBA00023133"/>
    </source>
</evidence>
<evidence type="ECO:0000256" key="1">
    <source>
        <dbReference type="ARBA" id="ARBA00002600"/>
    </source>
</evidence>
<evidence type="ECO:0000256" key="6">
    <source>
        <dbReference type="ARBA" id="ARBA00022827"/>
    </source>
</evidence>
<keyword evidence="15" id="KW-1185">Reference proteome</keyword>
<evidence type="ECO:0000259" key="13">
    <source>
        <dbReference type="Pfam" id="PF01593"/>
    </source>
</evidence>
<feature type="domain" description="Amine oxidase" evidence="13">
    <location>
        <begin position="20"/>
        <end position="450"/>
    </location>
</feature>
<dbReference type="Proteomes" id="UP000837801">
    <property type="component" value="Unassembled WGS sequence"/>
</dbReference>
<dbReference type="NCBIfam" id="TIGR00562">
    <property type="entry name" value="proto_IX_ox"/>
    <property type="match status" value="1"/>
</dbReference>
<protein>
    <recommendedName>
        <fullName evidence="4 11">Protoporphyrinogen oxidase</fullName>
        <ecNumber evidence="4 11">1.3.3.4</ecNumber>
    </recommendedName>
</protein>
<organism evidence="14 15">
    <name type="scientific">[Candida] railenensis</name>
    <dbReference type="NCBI Taxonomy" id="45579"/>
    <lineage>
        <taxon>Eukaryota</taxon>
        <taxon>Fungi</taxon>
        <taxon>Dikarya</taxon>
        <taxon>Ascomycota</taxon>
        <taxon>Saccharomycotina</taxon>
        <taxon>Pichiomycetes</taxon>
        <taxon>Debaryomycetaceae</taxon>
        <taxon>Kurtzmaniella</taxon>
    </lineage>
</organism>
<reference evidence="14" key="1">
    <citation type="submission" date="2022-03" db="EMBL/GenBank/DDBJ databases">
        <authorList>
            <person name="Legras J.-L."/>
            <person name="Devillers H."/>
            <person name="Grondin C."/>
        </authorList>
    </citation>
    <scope>NUCLEOTIDE SEQUENCE</scope>
    <source>
        <strain evidence="14">CLIB 1423</strain>
    </source>
</reference>
<dbReference type="InterPro" id="IPR036188">
    <property type="entry name" value="FAD/NAD-bd_sf"/>
</dbReference>
<sequence length="537" mass="59019">MSLVQTVPHKGKVAVIGAGISGLSFAYFLNKLRPDININIYEARKQPGGWIRTETVYDDIKLERGPRTIRGVSDGSLLIVDVLKQLGHGDQIEVMPKTSIANKKYLLSEKNELIQVPDDGKAKSFFKFMASDLSSGLIPGILGEPFRRKGPSQDQDESVESFMNRRFGSKSITSNIFSAVLHGIHAGDVSKLSARSIVPKLVALESDSGSIIKGMFEKRGTGKPSNPTGPLLPLSLQKYQEEISPDANLPELSTTLKKYPMLKLRDGLQTLPNSMASYLQSQPNVNISYETSIENIDFGRSSIKTRDSKTDVKYDHIRSTIDAKQLSKLLVDAPSSLTASLKKVDYISIFLVNIYSRNVPLIPKNGHGFGFLVPKKIVNPECLLGVIYDSDIEQNSIPLYRQSTKDEEENTSSYSKITLMMGGHFYNDIEVPSPKIALRKIRHVLEHRLGVNLDGITIRTDDSSSSYPSSIGDNEILISFVTNKDCIPQYNVGYGEIHDSVNKLIGNKFSFGGMAFGSGIGLPDCVQNGLEGALKVS</sequence>
<dbReference type="EC" id="1.3.3.4" evidence="4 11"/>
<keyword evidence="5 11" id="KW-0285">Flavoprotein</keyword>
<evidence type="ECO:0000256" key="7">
    <source>
        <dbReference type="ARBA" id="ARBA00023002"/>
    </source>
</evidence>
<keyword evidence="6 11" id="KW-0274">FAD</keyword>
<comment type="pathway">
    <text evidence="2 11">Porphyrin-containing compound metabolism; protoporphyrin-IX biosynthesis; protoporphyrin-IX from protoporphyrinogen-IX: step 1/1.</text>
</comment>
<evidence type="ECO:0000313" key="15">
    <source>
        <dbReference type="Proteomes" id="UP000837801"/>
    </source>
</evidence>
<evidence type="ECO:0000313" key="14">
    <source>
        <dbReference type="EMBL" id="CAH2350967.1"/>
    </source>
</evidence>
<dbReference type="SUPFAM" id="SSF51905">
    <property type="entry name" value="FAD/NAD(P)-binding domain"/>
    <property type="match status" value="1"/>
</dbReference>
<dbReference type="EMBL" id="CAKXYY010000002">
    <property type="protein sequence ID" value="CAH2350967.1"/>
    <property type="molecule type" value="Genomic_DNA"/>
</dbReference>
<keyword evidence="9 11" id="KW-0627">Porphyrin biosynthesis</keyword>
<name>A0A9P0QKW3_9ASCO</name>
<comment type="subcellular location">
    <subcellularLocation>
        <location evidence="11">Mitochondrion inner membrane</location>
    </subcellularLocation>
</comment>
<evidence type="ECO:0000256" key="3">
    <source>
        <dbReference type="ARBA" id="ARBA00010551"/>
    </source>
</evidence>
<comment type="similarity">
    <text evidence="3 11">Belongs to the protoporphyrinogen/coproporphyrinogen oxidase family. Protoporphyrinogen oxidase subfamily.</text>
</comment>
<comment type="cofactor">
    <cofactor evidence="11">
        <name>FAD</name>
        <dbReference type="ChEBI" id="CHEBI:57692"/>
    </cofactor>
    <text evidence="11">Binds 1 FAD per subunit.</text>
</comment>
<comment type="catalytic activity">
    <reaction evidence="10 11">
        <text>protoporphyrinogen IX + 3 O2 = protoporphyrin IX + 3 H2O2</text>
        <dbReference type="Rhea" id="RHEA:25576"/>
        <dbReference type="ChEBI" id="CHEBI:15379"/>
        <dbReference type="ChEBI" id="CHEBI:16240"/>
        <dbReference type="ChEBI" id="CHEBI:57306"/>
        <dbReference type="ChEBI" id="CHEBI:57307"/>
        <dbReference type="EC" id="1.3.3.4"/>
    </reaction>
</comment>
<gene>
    <name evidence="14" type="ORF">CLIB1423_02S09208</name>
</gene>
<dbReference type="OrthoDB" id="438553at2759"/>
<dbReference type="Gene3D" id="3.50.50.60">
    <property type="entry name" value="FAD/NAD(P)-binding domain"/>
    <property type="match status" value="1"/>
</dbReference>
<dbReference type="GO" id="GO:0005743">
    <property type="term" value="C:mitochondrial inner membrane"/>
    <property type="evidence" value="ECO:0007669"/>
    <property type="project" value="UniProtKB-SubCell"/>
</dbReference>
<comment type="function">
    <text evidence="1 11">Catalyzes the 6-electron oxidation of protoporphyrinogen-IX to form protoporphyrin-IX.</text>
</comment>
<dbReference type="Pfam" id="PF01593">
    <property type="entry name" value="Amino_oxidase"/>
    <property type="match status" value="1"/>
</dbReference>
<dbReference type="PANTHER" id="PTHR42923:SF3">
    <property type="entry name" value="PROTOPORPHYRINOGEN OXIDASE"/>
    <property type="match status" value="1"/>
</dbReference>
<dbReference type="GO" id="GO:0004729">
    <property type="term" value="F:oxygen-dependent protoporphyrinogen oxidase activity"/>
    <property type="evidence" value="ECO:0007669"/>
    <property type="project" value="UniProtKB-UniRule"/>
</dbReference>
<keyword evidence="8 11" id="KW-0350">Heme biosynthesis</keyword>
<evidence type="ECO:0000256" key="4">
    <source>
        <dbReference type="ARBA" id="ARBA00012867"/>
    </source>
</evidence>